<organism evidence="3 4">
    <name type="scientific">Allomyces macrogynus (strain ATCC 38327)</name>
    <name type="common">Allomyces javanicus var. macrogynus</name>
    <dbReference type="NCBI Taxonomy" id="578462"/>
    <lineage>
        <taxon>Eukaryota</taxon>
        <taxon>Fungi</taxon>
        <taxon>Fungi incertae sedis</taxon>
        <taxon>Blastocladiomycota</taxon>
        <taxon>Blastocladiomycetes</taxon>
        <taxon>Blastocladiales</taxon>
        <taxon>Blastocladiaceae</taxon>
        <taxon>Allomyces</taxon>
    </lineage>
</organism>
<dbReference type="OrthoDB" id="270970at2759"/>
<dbReference type="InterPro" id="IPR052981">
    <property type="entry name" value="Ingression_C2_domain"/>
</dbReference>
<dbReference type="Proteomes" id="UP000054350">
    <property type="component" value="Unassembled WGS sequence"/>
</dbReference>
<gene>
    <name evidence="3" type="ORF">AMAG_06373</name>
</gene>
<sequence length="195" mass="20993">MSYPHHHHHGGEQYSTPFPTSGGSGYASQQSGYGGGGRDIPQTAAYGSRGGYQQQPQMGGPQAGGMATGARPARTVMVDILEGRNLANVELLGKVDPYCMLLAGSDKIKTRVHKDAGKNLVFNDTAELALTQGVDDVLLEVYDYNHVRGDKLIGRGRVSVADAKFAGRVEDTWVELHDDRGRTTGEVHVKVAPRY</sequence>
<dbReference type="InterPro" id="IPR035892">
    <property type="entry name" value="C2_domain_sf"/>
</dbReference>
<evidence type="ECO:0000313" key="3">
    <source>
        <dbReference type="EMBL" id="KNE61557.1"/>
    </source>
</evidence>
<dbReference type="PROSITE" id="PS50004">
    <property type="entry name" value="C2"/>
    <property type="match status" value="1"/>
</dbReference>
<dbReference type="EMBL" id="GG745338">
    <property type="protein sequence ID" value="KNE61557.1"/>
    <property type="molecule type" value="Genomic_DNA"/>
</dbReference>
<dbReference type="SUPFAM" id="SSF49562">
    <property type="entry name" value="C2 domain (Calcium/lipid-binding domain, CaLB)"/>
    <property type="match status" value="1"/>
</dbReference>
<feature type="domain" description="C2" evidence="2">
    <location>
        <begin position="57"/>
        <end position="174"/>
    </location>
</feature>
<evidence type="ECO:0000256" key="1">
    <source>
        <dbReference type="SAM" id="MobiDB-lite"/>
    </source>
</evidence>
<dbReference type="CDD" id="cd00030">
    <property type="entry name" value="C2"/>
    <property type="match status" value="1"/>
</dbReference>
<evidence type="ECO:0000313" key="4">
    <source>
        <dbReference type="Proteomes" id="UP000054350"/>
    </source>
</evidence>
<dbReference type="InterPro" id="IPR000008">
    <property type="entry name" value="C2_dom"/>
</dbReference>
<dbReference type="SMART" id="SM00239">
    <property type="entry name" value="C2"/>
    <property type="match status" value="1"/>
</dbReference>
<name>A0A0L0SGH7_ALLM3</name>
<dbReference type="Gene3D" id="2.60.40.150">
    <property type="entry name" value="C2 domain"/>
    <property type="match status" value="1"/>
</dbReference>
<dbReference type="AlphaFoldDB" id="A0A0L0SGH7"/>
<reference evidence="3 4" key="1">
    <citation type="submission" date="2009-11" db="EMBL/GenBank/DDBJ databases">
        <title>Annotation of Allomyces macrogynus ATCC 38327.</title>
        <authorList>
            <consortium name="The Broad Institute Genome Sequencing Platform"/>
            <person name="Russ C."/>
            <person name="Cuomo C."/>
            <person name="Burger G."/>
            <person name="Gray M.W."/>
            <person name="Holland P.W.H."/>
            <person name="King N."/>
            <person name="Lang F.B.F."/>
            <person name="Roger A.J."/>
            <person name="Ruiz-Trillo I."/>
            <person name="Young S.K."/>
            <person name="Zeng Q."/>
            <person name="Gargeya S."/>
            <person name="Fitzgerald M."/>
            <person name="Haas B."/>
            <person name="Abouelleil A."/>
            <person name="Alvarado L."/>
            <person name="Arachchi H.M."/>
            <person name="Berlin A."/>
            <person name="Chapman S.B."/>
            <person name="Gearin G."/>
            <person name="Goldberg J."/>
            <person name="Griggs A."/>
            <person name="Gujja S."/>
            <person name="Hansen M."/>
            <person name="Heiman D."/>
            <person name="Howarth C."/>
            <person name="Larimer J."/>
            <person name="Lui A."/>
            <person name="MacDonald P.J.P."/>
            <person name="McCowen C."/>
            <person name="Montmayeur A."/>
            <person name="Murphy C."/>
            <person name="Neiman D."/>
            <person name="Pearson M."/>
            <person name="Priest M."/>
            <person name="Roberts A."/>
            <person name="Saif S."/>
            <person name="Shea T."/>
            <person name="Sisk P."/>
            <person name="Stolte C."/>
            <person name="Sykes S."/>
            <person name="Wortman J."/>
            <person name="Nusbaum C."/>
            <person name="Birren B."/>
        </authorList>
    </citation>
    <scope>NUCLEOTIDE SEQUENCE [LARGE SCALE GENOMIC DNA]</scope>
    <source>
        <strain evidence="3 4">ATCC 38327</strain>
    </source>
</reference>
<evidence type="ECO:0000259" key="2">
    <source>
        <dbReference type="PROSITE" id="PS50004"/>
    </source>
</evidence>
<dbReference type="Pfam" id="PF00168">
    <property type="entry name" value="C2"/>
    <property type="match status" value="1"/>
</dbReference>
<feature type="compositionally biased region" description="Low complexity" evidence="1">
    <location>
        <begin position="51"/>
        <end position="60"/>
    </location>
</feature>
<dbReference type="PANTHER" id="PTHR47052:SF3">
    <property type="entry name" value="INGRESSION PROTEIN 1"/>
    <property type="match status" value="1"/>
</dbReference>
<feature type="region of interest" description="Disordered" evidence="1">
    <location>
        <begin position="1"/>
        <end position="69"/>
    </location>
</feature>
<proteinExistence type="predicted"/>
<accession>A0A0L0SGH7</accession>
<dbReference type="VEuPathDB" id="FungiDB:AMAG_06373"/>
<reference evidence="3 4" key="2">
    <citation type="submission" date="2009-11" db="EMBL/GenBank/DDBJ databases">
        <title>The Genome Sequence of Allomyces macrogynus strain ATCC 38327.</title>
        <authorList>
            <consortium name="The Broad Institute Genome Sequencing Platform"/>
            <person name="Russ C."/>
            <person name="Cuomo C."/>
            <person name="Shea T."/>
            <person name="Young S.K."/>
            <person name="Zeng Q."/>
            <person name="Koehrsen M."/>
            <person name="Haas B."/>
            <person name="Borodovsky M."/>
            <person name="Guigo R."/>
            <person name="Alvarado L."/>
            <person name="Berlin A."/>
            <person name="Borenstein D."/>
            <person name="Chen Z."/>
            <person name="Engels R."/>
            <person name="Freedman E."/>
            <person name="Gellesch M."/>
            <person name="Goldberg J."/>
            <person name="Griggs A."/>
            <person name="Gujja S."/>
            <person name="Heiman D."/>
            <person name="Hepburn T."/>
            <person name="Howarth C."/>
            <person name="Jen D."/>
            <person name="Larson L."/>
            <person name="Lewis B."/>
            <person name="Mehta T."/>
            <person name="Park D."/>
            <person name="Pearson M."/>
            <person name="Roberts A."/>
            <person name="Saif S."/>
            <person name="Shenoy N."/>
            <person name="Sisk P."/>
            <person name="Stolte C."/>
            <person name="Sykes S."/>
            <person name="Walk T."/>
            <person name="White J."/>
            <person name="Yandava C."/>
            <person name="Burger G."/>
            <person name="Gray M.W."/>
            <person name="Holland P.W.H."/>
            <person name="King N."/>
            <person name="Lang F.B.F."/>
            <person name="Roger A.J."/>
            <person name="Ruiz-Trillo I."/>
            <person name="Lander E."/>
            <person name="Nusbaum C."/>
        </authorList>
    </citation>
    <scope>NUCLEOTIDE SEQUENCE [LARGE SCALE GENOMIC DNA]</scope>
    <source>
        <strain evidence="3 4">ATCC 38327</strain>
    </source>
</reference>
<keyword evidence="4" id="KW-1185">Reference proteome</keyword>
<dbReference type="PANTHER" id="PTHR47052">
    <property type="entry name" value="CONSERVED SERINE PROLINE-RICH PROTEIN (AFU_ORTHOLOGUE AFUA_2G01790)"/>
    <property type="match status" value="1"/>
</dbReference>
<protein>
    <recommendedName>
        <fullName evidence="2">C2 domain-containing protein</fullName>
    </recommendedName>
</protein>